<evidence type="ECO:0000256" key="1">
    <source>
        <dbReference type="RuleBase" id="RU000363"/>
    </source>
</evidence>
<keyword evidence="3" id="KW-1185">Reference proteome</keyword>
<dbReference type="Pfam" id="PF00106">
    <property type="entry name" value="adh_short"/>
    <property type="match status" value="1"/>
</dbReference>
<dbReference type="PANTHER" id="PTHR44147">
    <property type="entry name" value="DEHYDROGENASE/REDUCTASE SDR FAMILY MEMBER 1"/>
    <property type="match status" value="1"/>
</dbReference>
<dbReference type="EMBL" id="VXIV02002008">
    <property type="protein sequence ID" value="KAF6027882.1"/>
    <property type="molecule type" value="Genomic_DNA"/>
</dbReference>
<dbReference type="Gene3D" id="3.40.50.720">
    <property type="entry name" value="NAD(P)-binding Rossmann-like Domain"/>
    <property type="match status" value="1"/>
</dbReference>
<comment type="similarity">
    <text evidence="1">Belongs to the short-chain dehydrogenases/reductases (SDR) family.</text>
</comment>
<accession>A0A7J7JNE8</accession>
<dbReference type="OrthoDB" id="1933717at2759"/>
<proteinExistence type="inferred from homology"/>
<dbReference type="PRINTS" id="PR00081">
    <property type="entry name" value="GDHRDH"/>
</dbReference>
<reference evidence="2" key="1">
    <citation type="submission" date="2020-06" db="EMBL/GenBank/DDBJ databases">
        <title>Draft genome of Bugula neritina, a colonial animal packing powerful symbionts and potential medicines.</title>
        <authorList>
            <person name="Rayko M."/>
        </authorList>
    </citation>
    <scope>NUCLEOTIDE SEQUENCE [LARGE SCALE GENOMIC DNA]</scope>
    <source>
        <strain evidence="2">Kwan_BN1</strain>
    </source>
</reference>
<dbReference type="PANTHER" id="PTHR44147:SF2">
    <property type="entry name" value="DEHYDROGENASE_REDUCTASE SDR FAMILY MEMBER 1"/>
    <property type="match status" value="1"/>
</dbReference>
<dbReference type="AlphaFoldDB" id="A0A7J7JNE8"/>
<evidence type="ECO:0000313" key="2">
    <source>
        <dbReference type="EMBL" id="KAF6027882.1"/>
    </source>
</evidence>
<name>A0A7J7JNE8_BUGNE</name>
<evidence type="ECO:0000313" key="3">
    <source>
        <dbReference type="Proteomes" id="UP000593567"/>
    </source>
</evidence>
<comment type="caution">
    <text evidence="2">The sequence shown here is derived from an EMBL/GenBank/DDBJ whole genome shotgun (WGS) entry which is preliminary data.</text>
</comment>
<dbReference type="SUPFAM" id="SSF51735">
    <property type="entry name" value="NAD(P)-binding Rossmann-fold domains"/>
    <property type="match status" value="1"/>
</dbReference>
<dbReference type="PRINTS" id="PR00080">
    <property type="entry name" value="SDRFAMILY"/>
</dbReference>
<gene>
    <name evidence="2" type="ORF">EB796_013783</name>
</gene>
<organism evidence="2 3">
    <name type="scientific">Bugula neritina</name>
    <name type="common">Brown bryozoan</name>
    <name type="synonym">Sertularia neritina</name>
    <dbReference type="NCBI Taxonomy" id="10212"/>
    <lineage>
        <taxon>Eukaryota</taxon>
        <taxon>Metazoa</taxon>
        <taxon>Spiralia</taxon>
        <taxon>Lophotrochozoa</taxon>
        <taxon>Bryozoa</taxon>
        <taxon>Gymnolaemata</taxon>
        <taxon>Cheilostomatida</taxon>
        <taxon>Flustrina</taxon>
        <taxon>Buguloidea</taxon>
        <taxon>Bugulidae</taxon>
        <taxon>Bugula</taxon>
    </lineage>
</organism>
<protein>
    <submittedName>
        <fullName evidence="2">DHRS1</fullName>
    </submittedName>
</protein>
<dbReference type="InterPro" id="IPR002347">
    <property type="entry name" value="SDR_fam"/>
</dbReference>
<sequence length="316" mass="34080">MSSLLGKICLVTGASRGIGKGIAVQLGEAGATVYITGRSSSAEASVVGGSLKETATEIDARGGKGIAVVCDHSNDEEVKALFTRIKQDHGRLDLLVNNAYAAVTGIFEKIKSGKKFWEYEEDPGQWWDVVNQVGLRNHYICSTYAAQMMCERKEGIIINISSPGGLRYLFNVAYGVGKAAVDKMSADMAMELKGVGVTCLTLYPGAVVTENIEHILATEKSKVSKAFMNGESCEFSGKAVVALASDSNIINKTGQICMCAEIAQEYGFKDIDGTQKASFRQVNYLLDYAGYSRLAAWVPSFIKVPRFIIAMATSRF</sequence>
<dbReference type="Proteomes" id="UP000593567">
    <property type="component" value="Unassembled WGS sequence"/>
</dbReference>
<dbReference type="InterPro" id="IPR036291">
    <property type="entry name" value="NAD(P)-bd_dom_sf"/>
</dbReference>